<dbReference type="KEGG" id="phs:C2L64_44430"/>
<evidence type="ECO:0000256" key="1">
    <source>
        <dbReference type="SAM" id="Coils"/>
    </source>
</evidence>
<evidence type="ECO:0000256" key="2">
    <source>
        <dbReference type="SAM" id="MobiDB-lite"/>
    </source>
</evidence>
<evidence type="ECO:0000313" key="3">
    <source>
        <dbReference type="EMBL" id="AUT75440.1"/>
    </source>
</evidence>
<evidence type="ECO:0000313" key="4">
    <source>
        <dbReference type="Proteomes" id="UP000236649"/>
    </source>
</evidence>
<dbReference type="EMBL" id="CP026108">
    <property type="protein sequence ID" value="AUT75440.1"/>
    <property type="molecule type" value="Genomic_DNA"/>
</dbReference>
<evidence type="ECO:0008006" key="5">
    <source>
        <dbReference type="Google" id="ProtNLM"/>
    </source>
</evidence>
<sequence length="417" mass="47022">MTKRNSALVVDDDEFDPTRPEGNDDSKNDDNAIERELPLAFAHVPSDEEIGLKVTEFFGGDQISDALRASIAEEAEEVAHSTRKILLEHMRIGASFYHIRTRIEGHYVSTFGDTTQVRRNAANHVYNFLEATFRKKRDSVRLYMRCYERFSTNSGAVEMLSISDMQLLVNKSDEVVEKVLQAKRDKPDMGKRELKQIIEDYEARLMEKDSALETATSQLSEIYGQLDDAKNENQRLAEEARRLNLDVKADREKLKKTLVDLASAEQTASGLQSTIADLEREVTAKSRELAEAQAKVTIKEVEVEVTPEHLRNLESVTKGRFEELSRLTAECDAAKKRLEELSELKKKQEAEIEQKEAVEKRVAGLVERFASFVQEYHSVQLLVTADGSIGRFKGLLTGLADLTGKFHGELQAAVRAA</sequence>
<gene>
    <name evidence="3" type="ORF">C2L64_44430</name>
</gene>
<proteinExistence type="predicted"/>
<name>A0AAN1JK12_9BURK</name>
<organism evidence="3 4">
    <name type="scientific">Paraburkholderia hospita</name>
    <dbReference type="NCBI Taxonomy" id="169430"/>
    <lineage>
        <taxon>Bacteria</taxon>
        <taxon>Pseudomonadati</taxon>
        <taxon>Pseudomonadota</taxon>
        <taxon>Betaproteobacteria</taxon>
        <taxon>Burkholderiales</taxon>
        <taxon>Burkholderiaceae</taxon>
        <taxon>Paraburkholderia</taxon>
    </lineage>
</organism>
<dbReference type="Proteomes" id="UP000236649">
    <property type="component" value="Chromosome 4"/>
</dbReference>
<feature type="coiled-coil region" evidence="1">
    <location>
        <begin position="191"/>
        <end position="295"/>
    </location>
</feature>
<feature type="coiled-coil region" evidence="1">
    <location>
        <begin position="324"/>
        <end position="361"/>
    </location>
</feature>
<dbReference type="AlphaFoldDB" id="A0AAN1JK12"/>
<feature type="region of interest" description="Disordered" evidence="2">
    <location>
        <begin position="1"/>
        <end position="31"/>
    </location>
</feature>
<feature type="compositionally biased region" description="Basic and acidic residues" evidence="2">
    <location>
        <begin position="16"/>
        <end position="31"/>
    </location>
</feature>
<accession>A0AAN1JK12</accession>
<dbReference type="RefSeq" id="WP_103153764.1">
    <property type="nucleotide sequence ID" value="NZ_CP026108.1"/>
</dbReference>
<dbReference type="GeneID" id="55535355"/>
<keyword evidence="1" id="KW-0175">Coiled coil</keyword>
<protein>
    <recommendedName>
        <fullName evidence="5">Chromosome partition protein Smc</fullName>
    </recommendedName>
</protein>
<reference evidence="3 4" key="1">
    <citation type="submission" date="2018-01" db="EMBL/GenBank/DDBJ databases">
        <title>Species boundaries and ecological features among Paraburkholderia terrae DSMZ17804T, P. hospita DSMZ17164T and P. caribensis DSMZ13236T.</title>
        <authorList>
            <person name="Pratama A.A."/>
        </authorList>
    </citation>
    <scope>NUCLEOTIDE SEQUENCE [LARGE SCALE GENOMIC DNA]</scope>
    <source>
        <strain evidence="3 4">DSM 17164</strain>
    </source>
</reference>